<dbReference type="InterPro" id="IPR015414">
    <property type="entry name" value="TMEM64"/>
</dbReference>
<keyword evidence="2 6" id="KW-1003">Cell membrane</keyword>
<keyword evidence="3 6" id="KW-0812">Transmembrane</keyword>
<evidence type="ECO:0000256" key="7">
    <source>
        <dbReference type="SAM" id="MobiDB-lite"/>
    </source>
</evidence>
<sequence>MNSSLLRFFILVLTILFFSHLISLSPSFDAFNQEWIDNHTRDNGVTGIAKFLAVSVFLLTIGLPRQLVAFMGGYAFGFAEGVIYSTLAATLSCATVMAVSRYFARPIIIQHFEMRVRKLDHFLLRSPFLKSVIIRLLPVGNNLLTNIFAGVSKIPRRSFIFGSTIGYIPQMAVFALMGKGVLVNSELKIIISALLFGISSLLSAYLFKVYHRQHNDDKTLRSLTKSSKCSNESDEPSHYT</sequence>
<feature type="transmembrane region" description="Helical" evidence="6">
    <location>
        <begin position="159"/>
        <end position="177"/>
    </location>
</feature>
<gene>
    <name evidence="9" type="ORF">GTH32_18540</name>
</gene>
<keyword evidence="10" id="KW-1185">Reference proteome</keyword>
<dbReference type="Proteomes" id="UP000470213">
    <property type="component" value="Unassembled WGS sequence"/>
</dbReference>
<feature type="transmembrane region" description="Helical" evidence="6">
    <location>
        <begin position="189"/>
        <end position="207"/>
    </location>
</feature>
<dbReference type="GO" id="GO:0005886">
    <property type="term" value="C:plasma membrane"/>
    <property type="evidence" value="ECO:0007669"/>
    <property type="project" value="UniProtKB-SubCell"/>
</dbReference>
<keyword evidence="5 6" id="KW-0472">Membrane</keyword>
<accession>A0A7X5LPH9</accession>
<evidence type="ECO:0000313" key="9">
    <source>
        <dbReference type="EMBL" id="NDV93172.1"/>
    </source>
</evidence>
<dbReference type="Pfam" id="PF09335">
    <property type="entry name" value="VTT_dom"/>
    <property type="match status" value="1"/>
</dbReference>
<dbReference type="PANTHER" id="PTHR12677:SF59">
    <property type="entry name" value="GOLGI APPARATUS MEMBRANE PROTEIN TVP38-RELATED"/>
    <property type="match status" value="1"/>
</dbReference>
<evidence type="ECO:0000256" key="6">
    <source>
        <dbReference type="RuleBase" id="RU366058"/>
    </source>
</evidence>
<dbReference type="EMBL" id="JAAAWN010000045">
    <property type="protein sequence ID" value="NDV93172.1"/>
    <property type="molecule type" value="Genomic_DNA"/>
</dbReference>
<evidence type="ECO:0000256" key="2">
    <source>
        <dbReference type="ARBA" id="ARBA00022475"/>
    </source>
</evidence>
<reference evidence="9 10" key="1">
    <citation type="submission" date="2020-01" db="EMBL/GenBank/DDBJ databases">
        <authorList>
            <person name="Chen J."/>
            <person name="Zhu S."/>
            <person name="Yang J."/>
        </authorList>
    </citation>
    <scope>NUCLEOTIDE SEQUENCE [LARGE SCALE GENOMIC DNA]</scope>
    <source>
        <strain evidence="9 10">345S023</strain>
    </source>
</reference>
<feature type="compositionally biased region" description="Polar residues" evidence="7">
    <location>
        <begin position="221"/>
        <end position="230"/>
    </location>
</feature>
<keyword evidence="4 6" id="KW-1133">Transmembrane helix</keyword>
<feature type="transmembrane region" description="Helical" evidence="6">
    <location>
        <begin position="83"/>
        <end position="104"/>
    </location>
</feature>
<name>A0A7X5LPH9_9ALTE</name>
<dbReference type="AlphaFoldDB" id="A0A7X5LPH9"/>
<evidence type="ECO:0000256" key="1">
    <source>
        <dbReference type="ARBA" id="ARBA00004651"/>
    </source>
</evidence>
<comment type="subcellular location">
    <subcellularLocation>
        <location evidence="1 6">Cell membrane</location>
        <topology evidence="1 6">Multi-pass membrane protein</topology>
    </subcellularLocation>
</comment>
<feature type="domain" description="VTT" evidence="8">
    <location>
        <begin position="63"/>
        <end position="179"/>
    </location>
</feature>
<feature type="transmembrane region" description="Helical" evidence="6">
    <location>
        <begin position="45"/>
        <end position="63"/>
    </location>
</feature>
<evidence type="ECO:0000256" key="5">
    <source>
        <dbReference type="ARBA" id="ARBA00023136"/>
    </source>
</evidence>
<proteinExistence type="inferred from homology"/>
<dbReference type="PANTHER" id="PTHR12677">
    <property type="entry name" value="GOLGI APPARATUS MEMBRANE PROTEIN TVP38-RELATED"/>
    <property type="match status" value="1"/>
</dbReference>
<evidence type="ECO:0000259" key="8">
    <source>
        <dbReference type="Pfam" id="PF09335"/>
    </source>
</evidence>
<comment type="caution">
    <text evidence="9">The sequence shown here is derived from an EMBL/GenBank/DDBJ whole genome shotgun (WGS) entry which is preliminary data.</text>
</comment>
<evidence type="ECO:0000256" key="4">
    <source>
        <dbReference type="ARBA" id="ARBA00022989"/>
    </source>
</evidence>
<evidence type="ECO:0000313" key="10">
    <source>
        <dbReference type="Proteomes" id="UP000470213"/>
    </source>
</evidence>
<organism evidence="9 10">
    <name type="scientific">Alteromonas profundi</name>
    <dbReference type="NCBI Taxonomy" id="2696062"/>
    <lineage>
        <taxon>Bacteria</taxon>
        <taxon>Pseudomonadati</taxon>
        <taxon>Pseudomonadota</taxon>
        <taxon>Gammaproteobacteria</taxon>
        <taxon>Alteromonadales</taxon>
        <taxon>Alteromonadaceae</taxon>
        <taxon>Alteromonas/Salinimonas group</taxon>
        <taxon>Alteromonas</taxon>
    </lineage>
</organism>
<dbReference type="InterPro" id="IPR032816">
    <property type="entry name" value="VTT_dom"/>
</dbReference>
<feature type="region of interest" description="Disordered" evidence="7">
    <location>
        <begin position="221"/>
        <end position="240"/>
    </location>
</feature>
<evidence type="ECO:0000256" key="3">
    <source>
        <dbReference type="ARBA" id="ARBA00022692"/>
    </source>
</evidence>
<feature type="transmembrane region" description="Helical" evidence="6">
    <location>
        <begin position="6"/>
        <end position="24"/>
    </location>
</feature>
<dbReference type="RefSeq" id="WP_014978036.1">
    <property type="nucleotide sequence ID" value="NZ_JAAAWN010000045.1"/>
</dbReference>
<protein>
    <recommendedName>
        <fullName evidence="6">TVP38/TMEM64 family membrane protein</fullName>
    </recommendedName>
</protein>
<comment type="similarity">
    <text evidence="6">Belongs to the TVP38/TMEM64 family.</text>
</comment>